<accession>A0A286UIS1</accession>
<dbReference type="InParanoid" id="A0A286UIS1"/>
<gene>
    <name evidence="4" type="ORF">PNOK_0430800</name>
</gene>
<dbReference type="STRING" id="2282107.A0A286UIS1"/>
<keyword evidence="2" id="KW-0472">Membrane</keyword>
<evidence type="ECO:0000259" key="3">
    <source>
        <dbReference type="Pfam" id="PF20151"/>
    </source>
</evidence>
<proteinExistence type="predicted"/>
<organism evidence="4 5">
    <name type="scientific">Pyrrhoderma noxium</name>
    <dbReference type="NCBI Taxonomy" id="2282107"/>
    <lineage>
        <taxon>Eukaryota</taxon>
        <taxon>Fungi</taxon>
        <taxon>Dikarya</taxon>
        <taxon>Basidiomycota</taxon>
        <taxon>Agaricomycotina</taxon>
        <taxon>Agaricomycetes</taxon>
        <taxon>Hymenochaetales</taxon>
        <taxon>Hymenochaetaceae</taxon>
        <taxon>Pyrrhoderma</taxon>
    </lineage>
</organism>
<dbReference type="InterPro" id="IPR045340">
    <property type="entry name" value="DUF6533"/>
</dbReference>
<name>A0A286UIS1_9AGAM</name>
<comment type="caution">
    <text evidence="4">The sequence shown here is derived from an EMBL/GenBank/DDBJ whole genome shotgun (WGS) entry which is preliminary data.</text>
</comment>
<keyword evidence="2" id="KW-1133">Transmembrane helix</keyword>
<feature type="domain" description="DUF6533" evidence="3">
    <location>
        <begin position="22"/>
        <end position="57"/>
    </location>
</feature>
<evidence type="ECO:0000313" key="4">
    <source>
        <dbReference type="EMBL" id="PAV19374.1"/>
    </source>
</evidence>
<dbReference type="OrthoDB" id="2675680at2759"/>
<dbReference type="AlphaFoldDB" id="A0A286UIS1"/>
<feature type="region of interest" description="Disordered" evidence="1">
    <location>
        <begin position="300"/>
        <end position="324"/>
    </location>
</feature>
<dbReference type="EMBL" id="NBII01000004">
    <property type="protein sequence ID" value="PAV19374.1"/>
    <property type="molecule type" value="Genomic_DNA"/>
</dbReference>
<protein>
    <submittedName>
        <fullName evidence="4">Transmembrane</fullName>
    </submittedName>
</protein>
<dbReference type="Proteomes" id="UP000217199">
    <property type="component" value="Unassembled WGS sequence"/>
</dbReference>
<keyword evidence="2 4" id="KW-0812">Transmembrane</keyword>
<evidence type="ECO:0000313" key="5">
    <source>
        <dbReference type="Proteomes" id="UP000217199"/>
    </source>
</evidence>
<feature type="transmembrane region" description="Helical" evidence="2">
    <location>
        <begin position="167"/>
        <end position="190"/>
    </location>
</feature>
<keyword evidence="5" id="KW-1185">Reference proteome</keyword>
<reference evidence="4 5" key="1">
    <citation type="journal article" date="2017" name="Mol. Ecol.">
        <title>Comparative and population genomic landscape of Phellinus noxius: A hypervariable fungus causing root rot in trees.</title>
        <authorList>
            <person name="Chung C.L."/>
            <person name="Lee T.J."/>
            <person name="Akiba M."/>
            <person name="Lee H.H."/>
            <person name="Kuo T.H."/>
            <person name="Liu D."/>
            <person name="Ke H.M."/>
            <person name="Yokoi T."/>
            <person name="Roa M.B."/>
            <person name="Lu M.J."/>
            <person name="Chang Y.Y."/>
            <person name="Ann P.J."/>
            <person name="Tsai J.N."/>
            <person name="Chen C.Y."/>
            <person name="Tzean S.S."/>
            <person name="Ota Y."/>
            <person name="Hattori T."/>
            <person name="Sahashi N."/>
            <person name="Liou R.F."/>
            <person name="Kikuchi T."/>
            <person name="Tsai I.J."/>
        </authorList>
    </citation>
    <scope>NUCLEOTIDE SEQUENCE [LARGE SCALE GENOMIC DNA]</scope>
    <source>
        <strain evidence="4 5">FFPRI411160</strain>
    </source>
</reference>
<evidence type="ECO:0000256" key="1">
    <source>
        <dbReference type="SAM" id="MobiDB-lite"/>
    </source>
</evidence>
<feature type="transmembrane region" description="Helical" evidence="2">
    <location>
        <begin position="117"/>
        <end position="147"/>
    </location>
</feature>
<dbReference type="Pfam" id="PF20151">
    <property type="entry name" value="DUF6533"/>
    <property type="match status" value="1"/>
</dbReference>
<evidence type="ECO:0000256" key="2">
    <source>
        <dbReference type="SAM" id="Phobius"/>
    </source>
</evidence>
<sequence length="324" mass="36766">MSSQEVDPSLITLIVHGNISKYFTVAPFTMMFYDIWLTFPVEVEKIWKQRFSGLTVLWVLWLNKRFEESLGVPCLCDIYGHRCAKTYKFPGLLDLGQRLVVGTIFTLRIYCIYNRNIYVTLLVVLFILVELAFKIFVAAQLATPVIAPAGQGGCFESTSPELTRQTLGFWITELTTDGAVLCLTAFRVYVAYWRHRQYIHNTLWRVIFMDDYASEVFHPLPRFKGKIFINASQTELKPVAGPLGAYITSTLVSRLILNLKVAGSEDSNLGTESSMLTSLGTNTRVEELIFGNMVNEMEDSSESATSMNTHSSRDSYKLKTLRRV</sequence>